<dbReference type="Proteomes" id="UP000026915">
    <property type="component" value="Chromosome 2"/>
</dbReference>
<feature type="transmembrane region" description="Helical" evidence="6">
    <location>
        <begin position="54"/>
        <end position="77"/>
    </location>
</feature>
<evidence type="ECO:0000313" key="8">
    <source>
        <dbReference type="EMBL" id="EOY01951.1"/>
    </source>
</evidence>
<feature type="domain" description="Fatty acid hydroxylase" evidence="7">
    <location>
        <begin position="99"/>
        <end position="235"/>
    </location>
</feature>
<dbReference type="EMBL" id="CM001880">
    <property type="protein sequence ID" value="EOY01951.1"/>
    <property type="molecule type" value="Genomic_DNA"/>
</dbReference>
<dbReference type="GO" id="GO:0008610">
    <property type="term" value="P:lipid biosynthetic process"/>
    <property type="evidence" value="ECO:0007669"/>
    <property type="project" value="InterPro"/>
</dbReference>
<evidence type="ECO:0000256" key="5">
    <source>
        <dbReference type="ARBA" id="ARBA00023136"/>
    </source>
</evidence>
<dbReference type="OMA" id="FHHKKFL"/>
<sequence length="259" mass="29516">MTALGLSDELLGAFMPVVVYWVYSGMYMAFGSCDNYRLHPKQEEDEKNLVSKRTVIKGVLLIQFLQVTAAILLYMVIGGNDAGASAAQPSSFIVIARQFIVAMVVLDTYQYFLHRYIHHNKFLYRHLHSRHHRLVVPYTFGAIYNHPLEAFIFDTVGGALAFVVSGMSPRASIFFFSFGTIKSVDDHCGILLPGNPFHFFFRNNTAFHDLHHQLYGGKYNFSQPFFVMWDRILGTYMPYSLEKRGGGFQLRPGKTCKDN</sequence>
<evidence type="ECO:0000256" key="4">
    <source>
        <dbReference type="ARBA" id="ARBA00022989"/>
    </source>
</evidence>
<dbReference type="PANTHER" id="PTHR11863">
    <property type="entry name" value="STEROL DESATURASE"/>
    <property type="match status" value="1"/>
</dbReference>
<keyword evidence="4 6" id="KW-1133">Transmembrane helix</keyword>
<keyword evidence="3 6" id="KW-0812">Transmembrane</keyword>
<evidence type="ECO:0000256" key="2">
    <source>
        <dbReference type="ARBA" id="ARBA00009324"/>
    </source>
</evidence>
<comment type="subcellular location">
    <subcellularLocation>
        <location evidence="1">Membrane</location>
    </subcellularLocation>
</comment>
<evidence type="ECO:0000256" key="3">
    <source>
        <dbReference type="ARBA" id="ARBA00022692"/>
    </source>
</evidence>
<evidence type="ECO:0000256" key="6">
    <source>
        <dbReference type="SAM" id="Phobius"/>
    </source>
</evidence>
<dbReference type="eggNOG" id="KOG0874">
    <property type="taxonomic scope" value="Eukaryota"/>
</dbReference>
<dbReference type="Gramene" id="EOY01951">
    <property type="protein sequence ID" value="EOY01951"/>
    <property type="gene ID" value="TCM_011729"/>
</dbReference>
<dbReference type="InterPro" id="IPR006694">
    <property type="entry name" value="Fatty_acid_hydroxylase"/>
</dbReference>
<dbReference type="HOGENOM" id="CLU_043293_1_0_1"/>
<comment type="similarity">
    <text evidence="2">Belongs to the sterol desaturase family.</text>
</comment>
<dbReference type="OrthoDB" id="408954at2759"/>
<dbReference type="GO" id="GO:0016491">
    <property type="term" value="F:oxidoreductase activity"/>
    <property type="evidence" value="ECO:0000318"/>
    <property type="project" value="GO_Central"/>
</dbReference>
<dbReference type="InParanoid" id="A0A061EAI7"/>
<organism evidence="8 9">
    <name type="scientific">Theobroma cacao</name>
    <name type="common">Cacao</name>
    <name type="synonym">Cocoa</name>
    <dbReference type="NCBI Taxonomy" id="3641"/>
    <lineage>
        <taxon>Eukaryota</taxon>
        <taxon>Viridiplantae</taxon>
        <taxon>Streptophyta</taxon>
        <taxon>Embryophyta</taxon>
        <taxon>Tracheophyta</taxon>
        <taxon>Spermatophyta</taxon>
        <taxon>Magnoliopsida</taxon>
        <taxon>eudicotyledons</taxon>
        <taxon>Gunneridae</taxon>
        <taxon>Pentapetalae</taxon>
        <taxon>rosids</taxon>
        <taxon>malvids</taxon>
        <taxon>Malvales</taxon>
        <taxon>Malvaceae</taxon>
        <taxon>Byttnerioideae</taxon>
        <taxon>Theobroma</taxon>
    </lineage>
</organism>
<dbReference type="GO" id="GO:0005506">
    <property type="term" value="F:iron ion binding"/>
    <property type="evidence" value="ECO:0007669"/>
    <property type="project" value="InterPro"/>
</dbReference>
<dbReference type="GO" id="GO:0005789">
    <property type="term" value="C:endoplasmic reticulum membrane"/>
    <property type="evidence" value="ECO:0000318"/>
    <property type="project" value="GO_Central"/>
</dbReference>
<feature type="transmembrane region" description="Helical" evidence="6">
    <location>
        <begin position="12"/>
        <end position="33"/>
    </location>
</feature>
<keyword evidence="5 6" id="KW-0472">Membrane</keyword>
<evidence type="ECO:0000313" key="9">
    <source>
        <dbReference type="Proteomes" id="UP000026915"/>
    </source>
</evidence>
<evidence type="ECO:0000259" key="7">
    <source>
        <dbReference type="Pfam" id="PF04116"/>
    </source>
</evidence>
<dbReference type="AlphaFoldDB" id="A0A061EAI7"/>
<keyword evidence="9" id="KW-1185">Reference proteome</keyword>
<dbReference type="Gramene" id="Tc02v2_t029930.1">
    <property type="protein sequence ID" value="Tc02v2_p029930.1"/>
    <property type="gene ID" value="Tc02v2_g029930"/>
</dbReference>
<protein>
    <submittedName>
        <fullName evidence="8">Sphingoid base hydroxylase 2</fullName>
    </submittedName>
</protein>
<dbReference type="InterPro" id="IPR050307">
    <property type="entry name" value="Sterol_Desaturase_Related"/>
</dbReference>
<name>A0A061EAI7_THECC</name>
<dbReference type="KEGG" id="tcc:18610417"/>
<gene>
    <name evidence="8" type="ORF">TCM_011729</name>
</gene>
<dbReference type="STRING" id="3641.A0A061EAI7"/>
<evidence type="ECO:0000256" key="1">
    <source>
        <dbReference type="ARBA" id="ARBA00004370"/>
    </source>
</evidence>
<accession>A0A061EAI7</accession>
<reference evidence="8 9" key="1">
    <citation type="journal article" date="2013" name="Genome Biol.">
        <title>The genome sequence of the most widely cultivated cacao type and its use to identify candidate genes regulating pod color.</title>
        <authorList>
            <person name="Motamayor J.C."/>
            <person name="Mockaitis K."/>
            <person name="Schmutz J."/>
            <person name="Haiminen N."/>
            <person name="Iii D.L."/>
            <person name="Cornejo O."/>
            <person name="Findley S.D."/>
            <person name="Zheng P."/>
            <person name="Utro F."/>
            <person name="Royaert S."/>
            <person name="Saski C."/>
            <person name="Jenkins J."/>
            <person name="Podicheti R."/>
            <person name="Zhao M."/>
            <person name="Scheffler B.E."/>
            <person name="Stack J.C."/>
            <person name="Feltus F.A."/>
            <person name="Mustiga G.M."/>
            <person name="Amores F."/>
            <person name="Phillips W."/>
            <person name="Marelli J.P."/>
            <person name="May G.D."/>
            <person name="Shapiro H."/>
            <person name="Ma J."/>
            <person name="Bustamante C.D."/>
            <person name="Schnell R.J."/>
            <person name="Main D."/>
            <person name="Gilbert D."/>
            <person name="Parida L."/>
            <person name="Kuhn D.N."/>
        </authorList>
    </citation>
    <scope>NUCLEOTIDE SEQUENCE [LARGE SCALE GENOMIC DNA]</scope>
    <source>
        <strain evidence="9">cv. Matina 1-6</strain>
    </source>
</reference>
<dbReference type="Pfam" id="PF04116">
    <property type="entry name" value="FA_hydroxylase"/>
    <property type="match status" value="1"/>
</dbReference>
<feature type="transmembrane region" description="Helical" evidence="6">
    <location>
        <begin position="89"/>
        <end position="112"/>
    </location>
</feature>
<proteinExistence type="inferred from homology"/>